<proteinExistence type="predicted"/>
<gene>
    <name evidence="2" type="ORF">SAMN05444169_3768</name>
</gene>
<keyword evidence="1" id="KW-1133">Transmembrane helix</keyword>
<keyword evidence="1" id="KW-0812">Transmembrane</keyword>
<reference evidence="2 3" key="1">
    <citation type="submission" date="2016-11" db="EMBL/GenBank/DDBJ databases">
        <authorList>
            <person name="Jaros S."/>
            <person name="Januszkiewicz K."/>
            <person name="Wedrychowicz H."/>
        </authorList>
    </citation>
    <scope>NUCLEOTIDE SEQUENCE [LARGE SCALE GENOMIC DNA]</scope>
    <source>
        <strain evidence="2 3">GAS242</strain>
    </source>
</reference>
<keyword evidence="1" id="KW-0472">Membrane</keyword>
<protein>
    <submittedName>
        <fullName evidence="2">Uncharacterized protein</fullName>
    </submittedName>
</protein>
<evidence type="ECO:0000313" key="3">
    <source>
        <dbReference type="Proteomes" id="UP000190675"/>
    </source>
</evidence>
<dbReference type="RefSeq" id="WP_154073294.1">
    <property type="nucleotide sequence ID" value="NZ_LT670818.1"/>
</dbReference>
<evidence type="ECO:0000313" key="2">
    <source>
        <dbReference type="EMBL" id="SHG70925.1"/>
    </source>
</evidence>
<dbReference type="AlphaFoldDB" id="A0A1M5M0Z2"/>
<feature type="transmembrane region" description="Helical" evidence="1">
    <location>
        <begin position="6"/>
        <end position="24"/>
    </location>
</feature>
<name>A0A1M5M0Z2_9BRAD</name>
<feature type="transmembrane region" description="Helical" evidence="1">
    <location>
        <begin position="45"/>
        <end position="64"/>
    </location>
</feature>
<sequence length="74" mass="7929">MPPVAGLMMGGFAAFIMVTLVRALRDGVIFSDGIGYDIHQQPTKFASTAALHGTGALLFAWLAAHDLYRLVLQP</sequence>
<evidence type="ECO:0000256" key="1">
    <source>
        <dbReference type="SAM" id="Phobius"/>
    </source>
</evidence>
<organism evidence="2 3">
    <name type="scientific">Bradyrhizobium erythrophlei</name>
    <dbReference type="NCBI Taxonomy" id="1437360"/>
    <lineage>
        <taxon>Bacteria</taxon>
        <taxon>Pseudomonadati</taxon>
        <taxon>Pseudomonadota</taxon>
        <taxon>Alphaproteobacteria</taxon>
        <taxon>Hyphomicrobiales</taxon>
        <taxon>Nitrobacteraceae</taxon>
        <taxon>Bradyrhizobium</taxon>
    </lineage>
</organism>
<dbReference type="Proteomes" id="UP000190675">
    <property type="component" value="Chromosome I"/>
</dbReference>
<dbReference type="EMBL" id="LT670818">
    <property type="protein sequence ID" value="SHG70925.1"/>
    <property type="molecule type" value="Genomic_DNA"/>
</dbReference>
<accession>A0A1M5M0Z2</accession>